<dbReference type="InterPro" id="IPR011009">
    <property type="entry name" value="Kinase-like_dom_sf"/>
</dbReference>
<feature type="region of interest" description="Disordered" evidence="1">
    <location>
        <begin position="216"/>
        <end position="235"/>
    </location>
</feature>
<dbReference type="Proteomes" id="UP000030750">
    <property type="component" value="Unassembled WGS sequence"/>
</dbReference>
<reference evidence="4" key="2">
    <citation type="submission" date="2013-10" db="EMBL/GenBank/DDBJ databases">
        <authorList>
            <person name="Aslett M."/>
        </authorList>
    </citation>
    <scope>NUCLEOTIDE SEQUENCE [LARGE SCALE GENOMIC DNA]</scope>
    <source>
        <strain evidence="4">Houghton</strain>
    </source>
</reference>
<dbReference type="PROSITE" id="PS00109">
    <property type="entry name" value="PROTEIN_KINASE_TYR"/>
    <property type="match status" value="1"/>
</dbReference>
<feature type="transmembrane region" description="Helical" evidence="2">
    <location>
        <begin position="66"/>
        <end position="83"/>
    </location>
</feature>
<organism evidence="4 5">
    <name type="scientific">Eimeria brunetti</name>
    <dbReference type="NCBI Taxonomy" id="51314"/>
    <lineage>
        <taxon>Eukaryota</taxon>
        <taxon>Sar</taxon>
        <taxon>Alveolata</taxon>
        <taxon>Apicomplexa</taxon>
        <taxon>Conoidasida</taxon>
        <taxon>Coccidia</taxon>
        <taxon>Eucoccidiorida</taxon>
        <taxon>Eimeriorina</taxon>
        <taxon>Eimeriidae</taxon>
        <taxon>Eimeria</taxon>
    </lineage>
</organism>
<feature type="region of interest" description="Disordered" evidence="1">
    <location>
        <begin position="1"/>
        <end position="22"/>
    </location>
</feature>
<evidence type="ECO:0000256" key="1">
    <source>
        <dbReference type="SAM" id="MobiDB-lite"/>
    </source>
</evidence>
<feature type="region of interest" description="Disordered" evidence="1">
    <location>
        <begin position="105"/>
        <end position="210"/>
    </location>
</feature>
<dbReference type="GO" id="GO:0005737">
    <property type="term" value="C:cytoplasm"/>
    <property type="evidence" value="ECO:0007669"/>
    <property type="project" value="TreeGrafter"/>
</dbReference>
<dbReference type="SUPFAM" id="SSF56112">
    <property type="entry name" value="Protein kinase-like (PK-like)"/>
    <property type="match status" value="1"/>
</dbReference>
<dbReference type="PROSITE" id="PS50011">
    <property type="entry name" value="PROTEIN_KINASE_DOM"/>
    <property type="match status" value="1"/>
</dbReference>
<evidence type="ECO:0000256" key="2">
    <source>
        <dbReference type="SAM" id="Phobius"/>
    </source>
</evidence>
<gene>
    <name evidence="4" type="ORF">EBH_0027910</name>
</gene>
<proteinExistence type="predicted"/>
<dbReference type="GO" id="GO:0005524">
    <property type="term" value="F:ATP binding"/>
    <property type="evidence" value="ECO:0007669"/>
    <property type="project" value="InterPro"/>
</dbReference>
<evidence type="ECO:0000259" key="3">
    <source>
        <dbReference type="PROSITE" id="PS50011"/>
    </source>
</evidence>
<accession>U6LF22</accession>
<dbReference type="GO" id="GO:0044773">
    <property type="term" value="P:mitotic DNA damage checkpoint signaling"/>
    <property type="evidence" value="ECO:0007669"/>
    <property type="project" value="TreeGrafter"/>
</dbReference>
<feature type="compositionally biased region" description="Basic and acidic residues" evidence="1">
    <location>
        <begin position="116"/>
        <end position="125"/>
    </location>
</feature>
<dbReference type="PANTHER" id="PTHR44167:SF18">
    <property type="entry name" value="PROTEIN KINASE DOMAIN-CONTAINING PROTEIN"/>
    <property type="match status" value="1"/>
</dbReference>
<reference evidence="4" key="1">
    <citation type="submission" date="2013-10" db="EMBL/GenBank/DDBJ databases">
        <title>Genomic analysis of the causative agents of coccidiosis in chickens.</title>
        <authorList>
            <person name="Reid A.J."/>
            <person name="Blake D."/>
            <person name="Billington K."/>
            <person name="Browne H."/>
            <person name="Dunn M."/>
            <person name="Hung S."/>
            <person name="Kawahara F."/>
            <person name="Miranda-Saavedra D."/>
            <person name="Mourier T."/>
            <person name="Nagra H."/>
            <person name="Otto T.D."/>
            <person name="Rawlings N."/>
            <person name="Sanchez A."/>
            <person name="Sanders M."/>
            <person name="Subramaniam C."/>
            <person name="Tay Y."/>
            <person name="Dear P."/>
            <person name="Doerig C."/>
            <person name="Gruber A."/>
            <person name="Parkinson J."/>
            <person name="Shirley M."/>
            <person name="Wan K.L."/>
            <person name="Berriman M."/>
            <person name="Tomley F."/>
            <person name="Pain A."/>
        </authorList>
    </citation>
    <scope>NUCLEOTIDE SEQUENCE [LARGE SCALE GENOMIC DNA]</scope>
    <source>
        <strain evidence="4">Houghton</strain>
    </source>
</reference>
<evidence type="ECO:0000313" key="4">
    <source>
        <dbReference type="EMBL" id="CDJ46385.1"/>
    </source>
</evidence>
<keyword evidence="2" id="KW-0812">Transmembrane</keyword>
<feature type="compositionally biased region" description="Acidic residues" evidence="1">
    <location>
        <begin position="269"/>
        <end position="297"/>
    </location>
</feature>
<keyword evidence="5" id="KW-1185">Reference proteome</keyword>
<dbReference type="VEuPathDB" id="ToxoDB:EBH_0027910"/>
<dbReference type="OrthoDB" id="3256376at2759"/>
<dbReference type="InterPro" id="IPR000719">
    <property type="entry name" value="Prot_kinase_dom"/>
</dbReference>
<keyword evidence="2" id="KW-1133">Transmembrane helix</keyword>
<dbReference type="Pfam" id="PF00069">
    <property type="entry name" value="Pkinase"/>
    <property type="match status" value="1"/>
</dbReference>
<dbReference type="SMART" id="SM00220">
    <property type="entry name" value="S_TKc"/>
    <property type="match status" value="1"/>
</dbReference>
<dbReference type="EMBL" id="HG710369">
    <property type="protein sequence ID" value="CDJ46385.1"/>
    <property type="molecule type" value="Genomic_DNA"/>
</dbReference>
<feature type="region of interest" description="Disordered" evidence="1">
    <location>
        <begin position="269"/>
        <end position="299"/>
    </location>
</feature>
<name>U6LF22_9EIME</name>
<feature type="compositionally biased region" description="Low complexity" evidence="1">
    <location>
        <begin position="181"/>
        <end position="210"/>
    </location>
</feature>
<dbReference type="PANTHER" id="PTHR44167">
    <property type="entry name" value="OVARIAN-SPECIFIC SERINE/THREONINE-PROTEIN KINASE LOK-RELATED"/>
    <property type="match status" value="1"/>
</dbReference>
<dbReference type="GO" id="GO:0004674">
    <property type="term" value="F:protein serine/threonine kinase activity"/>
    <property type="evidence" value="ECO:0007669"/>
    <property type="project" value="TreeGrafter"/>
</dbReference>
<dbReference type="AlphaFoldDB" id="U6LF22"/>
<dbReference type="InterPro" id="IPR008266">
    <property type="entry name" value="Tyr_kinase_AS"/>
</dbReference>
<sequence>MLATRPSLATSTSSSSTSFSHPSFDLPVPHALPPIPLHLMEWKGARLEEGRGPAARRDNRVYPSRFIAVLICSFLAALAIQIGRAGAPRGPRVTYELKVYSHASEGKEATAAADDGEGKWGREEGAAAAADDAEGKRGEEGAAAAAAGDGDGEGDNGLPAGLLGDGEGSKTDAEGLPRSMDQQQQQEQQQEQQEQQEQQQDQQQQQQQQQQVFDFLTPEGPRDPDSPMESRPTVFPALPDIDEAEALMPAAALVGKRFLANQLILAAREEEEENEIESGGEEEEGIEDDGGEGEDDGGAAAVDPAVAAIARVVSNGERNELVGASIRLACMQPVDSSLPPLAPEASFRVNRFLGRGVSNVVVEAVDEETGAKFALRLPVLERLSLPLQQTAQLLQQAAANELQCIRTAVSGVGAAHAARKRGLVTPLYTAEIVGVPAVTASKDLLVSAKAQVLQRLQGSVKDILRKVWRLPPEAKLYIARRLLLQVLHLQAAGVVHNDLRLENCFMQRGGAFFLGDFGAGAVAGRPMGELSRVTMAYAEPQLLVNLLNYLHHGSSQPVIADPAGDLWSLGVVLFELFADGKLPFGIASRRHDVGKMKALAEYLMKEEGDQEGDAAVATGARAEVYHELHRAQVPDRWKELICTLLEPRRSRRASWGEIATKFPDLFGGEVVR</sequence>
<protein>
    <recommendedName>
        <fullName evidence="3">Protein kinase domain-containing protein</fullName>
    </recommendedName>
</protein>
<dbReference type="GO" id="GO:0005634">
    <property type="term" value="C:nucleus"/>
    <property type="evidence" value="ECO:0007669"/>
    <property type="project" value="TreeGrafter"/>
</dbReference>
<keyword evidence="2" id="KW-0472">Membrane</keyword>
<feature type="domain" description="Protein kinase" evidence="3">
    <location>
        <begin position="347"/>
        <end position="665"/>
    </location>
</feature>
<dbReference type="Gene3D" id="1.10.510.10">
    <property type="entry name" value="Transferase(Phosphotransferase) domain 1"/>
    <property type="match status" value="1"/>
</dbReference>
<evidence type="ECO:0000313" key="5">
    <source>
        <dbReference type="Proteomes" id="UP000030750"/>
    </source>
</evidence>